<feature type="compositionally biased region" description="Polar residues" evidence="1">
    <location>
        <begin position="357"/>
        <end position="368"/>
    </location>
</feature>
<evidence type="ECO:0000313" key="5">
    <source>
        <dbReference type="Proteomes" id="UP000240883"/>
    </source>
</evidence>
<dbReference type="InterPro" id="IPR056120">
    <property type="entry name" value="DUF7703"/>
</dbReference>
<evidence type="ECO:0000259" key="3">
    <source>
        <dbReference type="Pfam" id="PF24802"/>
    </source>
</evidence>
<feature type="transmembrane region" description="Helical" evidence="2">
    <location>
        <begin position="198"/>
        <end position="219"/>
    </location>
</feature>
<feature type="transmembrane region" description="Helical" evidence="2">
    <location>
        <begin position="160"/>
        <end position="178"/>
    </location>
</feature>
<dbReference type="OrthoDB" id="405906at2759"/>
<proteinExistence type="predicted"/>
<feature type="transmembrane region" description="Helical" evidence="2">
    <location>
        <begin position="20"/>
        <end position="45"/>
    </location>
</feature>
<name>A0A2T2NS31_CORCC</name>
<evidence type="ECO:0000256" key="2">
    <source>
        <dbReference type="SAM" id="Phobius"/>
    </source>
</evidence>
<feature type="domain" description="DUF7703" evidence="3">
    <location>
        <begin position="13"/>
        <end position="254"/>
    </location>
</feature>
<dbReference type="PANTHER" id="PTHR37013">
    <property type="entry name" value="INTEGRAL MEMBRANE PROTEIN (AFU_ORTHOLOGUE AFUA_1G05950)-RELATED"/>
    <property type="match status" value="1"/>
</dbReference>
<dbReference type="Pfam" id="PF24802">
    <property type="entry name" value="DUF7703"/>
    <property type="match status" value="1"/>
</dbReference>
<keyword evidence="5" id="KW-1185">Reference proteome</keyword>
<feature type="compositionally biased region" description="Basic and acidic residues" evidence="1">
    <location>
        <begin position="314"/>
        <end position="332"/>
    </location>
</feature>
<sequence>MANDEDVGIVGGVNVGLPILMTMSAFLAIAFYNVIEISVFIFAVFKQRHGLYFWSLIVANWGIIPHGIGFVLKFFQVTRLDLVSSAIVGLGWVCMVTGQSVVLYSRLHLVVRDWRKIRWVLYLIIFNAVFLGIPTFVLAMGTNSKHSDLFLPGFMVVDKIQIVVFCVQEAIISVIYIYETVLLLGHGGNNKQGPLRKLLRHLILVNVVVLIFDVSLLAVQFSGHYEIQTTYKTAVYSVKLKIEFSVLNRLVKIVKHKDLISNQRTRISNVLSMVPWASKKSQFSTSPGGPGSFVKMNEIERSNESGKTATSETTEIRIEREVIVHSEDKSVDLEAEENGTALEPDARSAPDIKRPTPASSQVNLRDTE</sequence>
<keyword evidence="2" id="KW-1133">Transmembrane helix</keyword>
<dbReference type="AlphaFoldDB" id="A0A2T2NS31"/>
<accession>A0A2T2NS31</accession>
<keyword evidence="2" id="KW-0472">Membrane</keyword>
<protein>
    <recommendedName>
        <fullName evidence="3">DUF7703 domain-containing protein</fullName>
    </recommendedName>
</protein>
<keyword evidence="2" id="KW-0812">Transmembrane</keyword>
<dbReference type="Proteomes" id="UP000240883">
    <property type="component" value="Unassembled WGS sequence"/>
</dbReference>
<feature type="transmembrane region" description="Helical" evidence="2">
    <location>
        <begin position="87"/>
        <end position="107"/>
    </location>
</feature>
<dbReference type="PANTHER" id="PTHR37013:SF3">
    <property type="entry name" value="INTEGRAL MEMBRANE PROTEIN (AFU_ORTHOLOGUE AFUA_1G05950)"/>
    <property type="match status" value="1"/>
</dbReference>
<dbReference type="EMBL" id="KZ678134">
    <property type="protein sequence ID" value="PSN68213.1"/>
    <property type="molecule type" value="Genomic_DNA"/>
</dbReference>
<feature type="transmembrane region" description="Helical" evidence="2">
    <location>
        <begin position="52"/>
        <end position="75"/>
    </location>
</feature>
<feature type="compositionally biased region" description="Basic and acidic residues" evidence="1">
    <location>
        <begin position="344"/>
        <end position="354"/>
    </location>
</feature>
<feature type="transmembrane region" description="Helical" evidence="2">
    <location>
        <begin position="119"/>
        <end position="140"/>
    </location>
</feature>
<gene>
    <name evidence="4" type="ORF">BS50DRAFT_573162</name>
</gene>
<feature type="region of interest" description="Disordered" evidence="1">
    <location>
        <begin position="280"/>
        <end position="368"/>
    </location>
</feature>
<evidence type="ECO:0000256" key="1">
    <source>
        <dbReference type="SAM" id="MobiDB-lite"/>
    </source>
</evidence>
<evidence type="ECO:0000313" key="4">
    <source>
        <dbReference type="EMBL" id="PSN68213.1"/>
    </source>
</evidence>
<reference evidence="4 5" key="1">
    <citation type="journal article" date="2018" name="Front. Microbiol.">
        <title>Genome-Wide Analysis of Corynespora cassiicola Leaf Fall Disease Putative Effectors.</title>
        <authorList>
            <person name="Lopez D."/>
            <person name="Ribeiro S."/>
            <person name="Label P."/>
            <person name="Fumanal B."/>
            <person name="Venisse J.S."/>
            <person name="Kohler A."/>
            <person name="de Oliveira R.R."/>
            <person name="Labutti K."/>
            <person name="Lipzen A."/>
            <person name="Lail K."/>
            <person name="Bauer D."/>
            <person name="Ohm R.A."/>
            <person name="Barry K.W."/>
            <person name="Spatafora J."/>
            <person name="Grigoriev I.V."/>
            <person name="Martin F.M."/>
            <person name="Pujade-Renaud V."/>
        </authorList>
    </citation>
    <scope>NUCLEOTIDE SEQUENCE [LARGE SCALE GENOMIC DNA]</scope>
    <source>
        <strain evidence="4 5">Philippines</strain>
    </source>
</reference>
<organism evidence="4 5">
    <name type="scientific">Corynespora cassiicola Philippines</name>
    <dbReference type="NCBI Taxonomy" id="1448308"/>
    <lineage>
        <taxon>Eukaryota</taxon>
        <taxon>Fungi</taxon>
        <taxon>Dikarya</taxon>
        <taxon>Ascomycota</taxon>
        <taxon>Pezizomycotina</taxon>
        <taxon>Dothideomycetes</taxon>
        <taxon>Pleosporomycetidae</taxon>
        <taxon>Pleosporales</taxon>
        <taxon>Corynesporascaceae</taxon>
        <taxon>Corynespora</taxon>
    </lineage>
</organism>